<comment type="subcellular location">
    <subcellularLocation>
        <location evidence="1">Membrane</location>
        <topology evidence="1">Multi-pass membrane protein</topology>
    </subcellularLocation>
</comment>
<evidence type="ECO:0000256" key="4">
    <source>
        <dbReference type="ARBA" id="ARBA00023136"/>
    </source>
</evidence>
<evidence type="ECO:0000256" key="6">
    <source>
        <dbReference type="SAM" id="Phobius"/>
    </source>
</evidence>
<dbReference type="GeneTree" id="ENSGT00390000016042"/>
<evidence type="ECO:0000256" key="1">
    <source>
        <dbReference type="ARBA" id="ARBA00004141"/>
    </source>
</evidence>
<feature type="transmembrane region" description="Helical" evidence="6">
    <location>
        <begin position="105"/>
        <end position="123"/>
    </location>
</feature>
<evidence type="ECO:0000256" key="3">
    <source>
        <dbReference type="ARBA" id="ARBA00022989"/>
    </source>
</evidence>
<name>A0A8C5R3A3_9ANUR</name>
<dbReference type="Proteomes" id="UP000694569">
    <property type="component" value="Unplaced"/>
</dbReference>
<protein>
    <recommendedName>
        <fullName evidence="5">Transmembrane protein 254</fullName>
    </recommendedName>
</protein>
<organism evidence="7 8">
    <name type="scientific">Leptobrachium leishanense</name>
    <name type="common">Leishan spiny toad</name>
    <dbReference type="NCBI Taxonomy" id="445787"/>
    <lineage>
        <taxon>Eukaryota</taxon>
        <taxon>Metazoa</taxon>
        <taxon>Chordata</taxon>
        <taxon>Craniata</taxon>
        <taxon>Vertebrata</taxon>
        <taxon>Euteleostomi</taxon>
        <taxon>Amphibia</taxon>
        <taxon>Batrachia</taxon>
        <taxon>Anura</taxon>
        <taxon>Pelobatoidea</taxon>
        <taxon>Megophryidae</taxon>
        <taxon>Leptobrachium</taxon>
    </lineage>
</organism>
<reference evidence="7" key="1">
    <citation type="submission" date="2025-08" db="UniProtKB">
        <authorList>
            <consortium name="Ensembl"/>
        </authorList>
    </citation>
    <scope>IDENTIFICATION</scope>
</reference>
<keyword evidence="2 6" id="KW-0812">Transmembrane</keyword>
<evidence type="ECO:0000256" key="5">
    <source>
        <dbReference type="ARBA" id="ARBA00034834"/>
    </source>
</evidence>
<keyword evidence="8" id="KW-1185">Reference proteome</keyword>
<feature type="transmembrane region" description="Helical" evidence="6">
    <location>
        <begin position="24"/>
        <end position="46"/>
    </location>
</feature>
<dbReference type="GO" id="GO:0016020">
    <property type="term" value="C:membrane"/>
    <property type="evidence" value="ECO:0007669"/>
    <property type="project" value="UniProtKB-SubCell"/>
</dbReference>
<evidence type="ECO:0000313" key="7">
    <source>
        <dbReference type="Ensembl" id="ENSLLEP00000045682.1"/>
    </source>
</evidence>
<accession>A0A8C5R3A3</accession>
<reference evidence="7" key="2">
    <citation type="submission" date="2025-09" db="UniProtKB">
        <authorList>
            <consortium name="Ensembl"/>
        </authorList>
    </citation>
    <scope>IDENTIFICATION</scope>
</reference>
<dbReference type="PANTHER" id="PTHR34104">
    <property type="entry name" value="TRANSMEMBRANE PROTEIN 254"/>
    <property type="match status" value="1"/>
</dbReference>
<sequence length="132" mass="14907">MVMAPSAAAAAAAAASYFRTANVFWMAVITLSMGYFTASVFIPEYLPLDKMGPLGSFTEYLVTNYSSVLYYGYWWAWTIHVVEALYSIRLCSSKGITDTEAKMKWLIQTFLFGIASLSILLNYKPKIRRNRN</sequence>
<dbReference type="InterPro" id="IPR028110">
    <property type="entry name" value="TMEM254"/>
</dbReference>
<keyword evidence="4 6" id="KW-0472">Membrane</keyword>
<dbReference type="Pfam" id="PF14934">
    <property type="entry name" value="TMEM254"/>
    <property type="match status" value="1"/>
</dbReference>
<evidence type="ECO:0000313" key="8">
    <source>
        <dbReference type="Proteomes" id="UP000694569"/>
    </source>
</evidence>
<proteinExistence type="predicted"/>
<dbReference type="AlphaFoldDB" id="A0A8C5R3A3"/>
<dbReference type="PANTHER" id="PTHR34104:SF3">
    <property type="entry name" value="TRANSMEMBRANE PROTEIN 254"/>
    <property type="match status" value="1"/>
</dbReference>
<evidence type="ECO:0000256" key="2">
    <source>
        <dbReference type="ARBA" id="ARBA00022692"/>
    </source>
</evidence>
<keyword evidence="3 6" id="KW-1133">Transmembrane helix</keyword>
<dbReference type="Ensembl" id="ENSLLET00000047510.1">
    <property type="protein sequence ID" value="ENSLLEP00000045682.1"/>
    <property type="gene ID" value="ENSLLEG00000028997.1"/>
</dbReference>